<dbReference type="Gene3D" id="2.60.120.10">
    <property type="entry name" value="Jelly Rolls"/>
    <property type="match status" value="1"/>
</dbReference>
<comment type="caution">
    <text evidence="2">The sequence shown here is derived from an EMBL/GenBank/DDBJ whole genome shotgun (WGS) entry which is preliminary data.</text>
</comment>
<dbReference type="InterPro" id="IPR047142">
    <property type="entry name" value="OryJ/VirC-like"/>
</dbReference>
<dbReference type="InterPro" id="IPR014710">
    <property type="entry name" value="RmlC-like_jellyroll"/>
</dbReference>
<keyword evidence="3" id="KW-1185">Reference proteome</keyword>
<dbReference type="SUPFAM" id="SSF51182">
    <property type="entry name" value="RmlC-like cupins"/>
    <property type="match status" value="1"/>
</dbReference>
<protein>
    <recommendedName>
        <fullName evidence="1">Cupin type-2 domain-containing protein</fullName>
    </recommendedName>
</protein>
<dbReference type="PANTHER" id="PTHR36156">
    <property type="entry name" value="SLR2101 PROTEIN"/>
    <property type="match status" value="1"/>
</dbReference>
<dbReference type="Proteomes" id="UP001345013">
    <property type="component" value="Unassembled WGS sequence"/>
</dbReference>
<feature type="domain" description="Cupin type-2" evidence="1">
    <location>
        <begin position="93"/>
        <end position="161"/>
    </location>
</feature>
<dbReference type="CDD" id="cd02231">
    <property type="entry name" value="cupin_BLL6423-like"/>
    <property type="match status" value="1"/>
</dbReference>
<dbReference type="InterPro" id="IPR011051">
    <property type="entry name" value="RmlC_Cupin_sf"/>
</dbReference>
<dbReference type="InterPro" id="IPR013096">
    <property type="entry name" value="Cupin_2"/>
</dbReference>
<name>A0ABR0K434_9EURO</name>
<dbReference type="Pfam" id="PF07883">
    <property type="entry name" value="Cupin_2"/>
    <property type="match status" value="1"/>
</dbReference>
<proteinExistence type="predicted"/>
<evidence type="ECO:0000313" key="3">
    <source>
        <dbReference type="Proteomes" id="UP001345013"/>
    </source>
</evidence>
<accession>A0ABR0K434</accession>
<organism evidence="2 3">
    <name type="scientific">Lithohypha guttulata</name>
    <dbReference type="NCBI Taxonomy" id="1690604"/>
    <lineage>
        <taxon>Eukaryota</taxon>
        <taxon>Fungi</taxon>
        <taxon>Dikarya</taxon>
        <taxon>Ascomycota</taxon>
        <taxon>Pezizomycotina</taxon>
        <taxon>Eurotiomycetes</taxon>
        <taxon>Chaetothyriomycetidae</taxon>
        <taxon>Chaetothyriales</taxon>
        <taxon>Trichomeriaceae</taxon>
        <taxon>Lithohypha</taxon>
    </lineage>
</organism>
<sequence>MASRLPPCKRHIATHDANGKSVYADFKEQTFNEAGTAGFVARSWSVANVPAKLGDDEDMKAYFAGPESVTSYQRPEIVVPSDGGKNNGANLVVVDLIPGGVSQMHQTVSIDFSICTIGTIIHELDSGERVTLNPGDHIVQRGTNHRWINASRTEPARFVAVTLPCVPFDVAGKKLEEVFKPDP</sequence>
<evidence type="ECO:0000259" key="1">
    <source>
        <dbReference type="Pfam" id="PF07883"/>
    </source>
</evidence>
<evidence type="ECO:0000313" key="2">
    <source>
        <dbReference type="EMBL" id="KAK5086089.1"/>
    </source>
</evidence>
<gene>
    <name evidence="2" type="ORF">LTR24_007094</name>
</gene>
<reference evidence="2 3" key="1">
    <citation type="submission" date="2023-08" db="EMBL/GenBank/DDBJ databases">
        <title>Black Yeasts Isolated from many extreme environments.</title>
        <authorList>
            <person name="Coleine C."/>
            <person name="Stajich J.E."/>
            <person name="Selbmann L."/>
        </authorList>
    </citation>
    <scope>NUCLEOTIDE SEQUENCE [LARGE SCALE GENOMIC DNA]</scope>
    <source>
        <strain evidence="2 3">CCFEE 5885</strain>
    </source>
</reference>
<dbReference type="EMBL" id="JAVRRG010000101">
    <property type="protein sequence ID" value="KAK5086089.1"/>
    <property type="molecule type" value="Genomic_DNA"/>
</dbReference>
<dbReference type="PANTHER" id="PTHR36156:SF2">
    <property type="entry name" value="CUPIN TYPE-2 DOMAIN-CONTAINING PROTEIN"/>
    <property type="match status" value="1"/>
</dbReference>